<dbReference type="Pfam" id="PF01242">
    <property type="entry name" value="PTPS"/>
    <property type="match status" value="1"/>
</dbReference>
<name>A0A6M3YN76_9CAUD</name>
<keyword evidence="2" id="KW-1185">Reference proteome</keyword>
<reference evidence="2" key="1">
    <citation type="submission" date="2020-04" db="EMBL/GenBank/DDBJ databases">
        <authorList>
            <person name="Ma R."/>
            <person name="Lai J."/>
            <person name="Yang Y."/>
            <person name="Jiao N."/>
            <person name="Zhang R."/>
        </authorList>
    </citation>
    <scope>NUCLEOTIDE SEQUENCE [LARGE SCALE GENOMIC DNA]</scope>
</reference>
<dbReference type="InterPro" id="IPR038418">
    <property type="entry name" value="6-PTP_synth/QueD_sf"/>
</dbReference>
<organism evidence="1 2">
    <name type="scientific">Alteromonas phage vB_AcoS-R7M</name>
    <dbReference type="NCBI Taxonomy" id="2729541"/>
    <lineage>
        <taxon>Viruses</taxon>
        <taxon>Duplodnaviria</taxon>
        <taxon>Heunggongvirae</taxon>
        <taxon>Uroviricota</taxon>
        <taxon>Caudoviricetes</taxon>
        <taxon>Queuovirinae</taxon>
        <taxon>Amoyvirus</taxon>
        <taxon>Amoyvirus R7M</taxon>
    </lineage>
</organism>
<accession>A0A6M3YN76</accession>
<evidence type="ECO:0000313" key="1">
    <source>
        <dbReference type="EMBL" id="QJI53369.1"/>
    </source>
</evidence>
<gene>
    <name evidence="1" type="ORF">vBAcoSR7M_47</name>
</gene>
<proteinExistence type="predicted"/>
<sequence>MHKSTKTFGHNLGLSCAFRQWRATHSHCSKLHGYAIAVRLLFEAVELDERNWVMDFGALDEVKEFLKNHFDHKTLVAYDDPDMDILEQLDLRGTIDMVKVEAVGCEQFAILIHGFVTRWLQVNNHFPRVALRSVEVMEHGANSAIYEV</sequence>
<dbReference type="Proteomes" id="UP000503037">
    <property type="component" value="Segment"/>
</dbReference>
<dbReference type="SUPFAM" id="SSF55620">
    <property type="entry name" value="Tetrahydrobiopterin biosynthesis enzymes-like"/>
    <property type="match status" value="1"/>
</dbReference>
<dbReference type="EMBL" id="MT345684">
    <property type="protein sequence ID" value="QJI53369.1"/>
    <property type="molecule type" value="Genomic_DNA"/>
</dbReference>
<evidence type="ECO:0000313" key="2">
    <source>
        <dbReference type="Proteomes" id="UP000503037"/>
    </source>
</evidence>
<dbReference type="Gene3D" id="3.30.479.10">
    <property type="entry name" value="6-pyruvoyl tetrahydropterin synthase/QueD"/>
    <property type="match status" value="1"/>
</dbReference>
<protein>
    <submittedName>
        <fullName evidence="1">QueD</fullName>
    </submittedName>
</protein>
<dbReference type="InterPro" id="IPR007115">
    <property type="entry name" value="6-PTP_synth/QueD"/>
</dbReference>